<dbReference type="SUPFAM" id="SSF50249">
    <property type="entry name" value="Nucleic acid-binding proteins"/>
    <property type="match status" value="3"/>
</dbReference>
<organism evidence="4 5">
    <name type="scientific">Halogeometricum salsisoli</name>
    <dbReference type="NCBI Taxonomy" id="2950536"/>
    <lineage>
        <taxon>Archaea</taxon>
        <taxon>Methanobacteriati</taxon>
        <taxon>Methanobacteriota</taxon>
        <taxon>Stenosarchaea group</taxon>
        <taxon>Halobacteria</taxon>
        <taxon>Halobacteriales</taxon>
        <taxon>Haloferacaceae</taxon>
        <taxon>Halogeometricum</taxon>
    </lineage>
</organism>
<sequence length="496" mass="53267">MGAIEEVYDDLDTDVPFEEFEAAVNDKVEQMGGLADEETAAMLLAHELRDEEVEGIADIEPGMDDVKFLAKVMSVGELRTFERDGEDEDGRVVNVEVADETGRIRISMWDAMAEDVVEKLEVGQVLRIAGRPKDGYNGVEVSVDKVEPDSEAEIDVQTQDSYRVEDLSLGLSDVNLKGRVLSTDRVRTFDRDDGSEGRVANLTLGDPTGRIRVTLWDEKADLAEEFDAGVTVEVVDGYVRERDGSLELHVGNRGTVEELDEDVEYVPETTDIASLELDQTVDIAGGVIETDPKRTFDRDDGSEGQVRNVRVKDGTGDIRVAMWGEKADADIDLADYVVFTDVEIQDGWQEDLEASAGWRSTVTVMDEAPEGAAGTDAGTDAGGESGGGGRQSQSRGLDAFEDGASSGNDGTETATSTNADETETDAGGAADDPGDGTVEEFTGTVVQSGSPVVLDDGTETRSVETTESLQLGAEVTVRGPVREGRIDATEVKSVTR</sequence>
<dbReference type="PANTHER" id="PTHR13356:SF10">
    <property type="entry name" value="REPLICATION FACTOR-A PROTEIN 1"/>
    <property type="match status" value="1"/>
</dbReference>
<dbReference type="EMBL" id="JAMQOP010000001">
    <property type="protein sequence ID" value="MDS0297765.1"/>
    <property type="molecule type" value="Genomic_DNA"/>
</dbReference>
<feature type="region of interest" description="Disordered" evidence="2">
    <location>
        <begin position="370"/>
        <end position="464"/>
    </location>
</feature>
<dbReference type="NCBIfam" id="NF005551">
    <property type="entry name" value="PRK07211.1"/>
    <property type="match status" value="1"/>
</dbReference>
<evidence type="ECO:0000259" key="3">
    <source>
        <dbReference type="Pfam" id="PF01336"/>
    </source>
</evidence>
<gene>
    <name evidence="4" type="ORF">NDI76_03320</name>
</gene>
<name>A0ABU2GAE6_9EURY</name>
<keyword evidence="5" id="KW-1185">Reference proteome</keyword>
<feature type="domain" description="OB" evidence="3">
    <location>
        <begin position="174"/>
        <end position="250"/>
    </location>
</feature>
<evidence type="ECO:0000256" key="2">
    <source>
        <dbReference type="SAM" id="MobiDB-lite"/>
    </source>
</evidence>
<evidence type="ECO:0000313" key="4">
    <source>
        <dbReference type="EMBL" id="MDS0297765.1"/>
    </source>
</evidence>
<dbReference type="InterPro" id="IPR004365">
    <property type="entry name" value="NA-bd_OB_tRNA"/>
</dbReference>
<dbReference type="CDD" id="cd04491">
    <property type="entry name" value="SoSSB_OBF"/>
    <property type="match status" value="3"/>
</dbReference>
<feature type="compositionally biased region" description="Low complexity" evidence="2">
    <location>
        <begin position="370"/>
        <end position="379"/>
    </location>
</feature>
<protein>
    <submittedName>
        <fullName evidence="4">Single-stranded DNA binding protein</fullName>
    </submittedName>
</protein>
<keyword evidence="1" id="KW-0238">DNA-binding</keyword>
<dbReference type="RefSeq" id="WP_310922593.1">
    <property type="nucleotide sequence ID" value="NZ_JAMQOP010000001.1"/>
</dbReference>
<accession>A0ABU2GAE6</accession>
<dbReference type="Gene3D" id="2.40.50.140">
    <property type="entry name" value="Nucleic acid-binding proteins"/>
    <property type="match status" value="3"/>
</dbReference>
<feature type="domain" description="OB" evidence="3">
    <location>
        <begin position="82"/>
        <end position="148"/>
    </location>
</feature>
<dbReference type="Proteomes" id="UP001257060">
    <property type="component" value="Unassembled WGS sequence"/>
</dbReference>
<comment type="caution">
    <text evidence="4">The sequence shown here is derived from an EMBL/GenBank/DDBJ whole genome shotgun (WGS) entry which is preliminary data.</text>
</comment>
<feature type="compositionally biased region" description="Gly residues" evidence="2">
    <location>
        <begin position="380"/>
        <end position="390"/>
    </location>
</feature>
<evidence type="ECO:0000313" key="5">
    <source>
        <dbReference type="Proteomes" id="UP001257060"/>
    </source>
</evidence>
<dbReference type="PANTHER" id="PTHR13356">
    <property type="entry name" value="OB FOLD NUCLEIC ACID BINDING PROTEIN-RELATED"/>
    <property type="match status" value="1"/>
</dbReference>
<proteinExistence type="predicted"/>
<dbReference type="Pfam" id="PF01336">
    <property type="entry name" value="tRNA_anti-codon"/>
    <property type="match status" value="2"/>
</dbReference>
<evidence type="ECO:0000256" key="1">
    <source>
        <dbReference type="ARBA" id="ARBA00023125"/>
    </source>
</evidence>
<feature type="compositionally biased region" description="Polar residues" evidence="2">
    <location>
        <begin position="405"/>
        <end position="418"/>
    </location>
</feature>
<reference evidence="4 5" key="1">
    <citation type="submission" date="2022-06" db="EMBL/GenBank/DDBJ databases">
        <title>Halogeometricum sp. a new haloarchaeum isolate from saline soil.</title>
        <authorList>
            <person name="Strakova D."/>
            <person name="Galisteo C."/>
            <person name="Sanchez-Porro C."/>
            <person name="Ventosa A."/>
        </authorList>
    </citation>
    <scope>NUCLEOTIDE SEQUENCE [LARGE SCALE GENOMIC DNA]</scope>
    <source>
        <strain evidence="4 5">S1BR25-6</strain>
    </source>
</reference>
<dbReference type="InterPro" id="IPR012340">
    <property type="entry name" value="NA-bd_OB-fold"/>
</dbReference>
<dbReference type="InterPro" id="IPR051231">
    <property type="entry name" value="SOSS-B"/>
</dbReference>